<dbReference type="InterPro" id="IPR013216">
    <property type="entry name" value="Methyltransf_11"/>
</dbReference>
<comment type="caution">
    <text evidence="2">The sequence shown here is derived from an EMBL/GenBank/DDBJ whole genome shotgun (WGS) entry which is preliminary data.</text>
</comment>
<dbReference type="PANTHER" id="PTHR42912">
    <property type="entry name" value="METHYLTRANSFERASE"/>
    <property type="match status" value="1"/>
</dbReference>
<dbReference type="Pfam" id="PF08241">
    <property type="entry name" value="Methyltransf_11"/>
    <property type="match status" value="1"/>
</dbReference>
<sequence>MSKNSELEIKTYYNKLAQNYDNNRFNNSYGQYLDQQERDFLNHTLKNISPERCMDLGCGTGRLLEYADYGVDFSPEMLKVAKTKYPNKLLLEGRLTDIPIANHSLDAIYSFHVIMHQDHATTIQFLNEAHQKLKSKGKLIFDFPSAKRRQAVKHQQGNWHAAHQMTLSEIEKIAGTQWKIIAYQGFLFFPIHRIPIRFRPLFKTLDNLLCRSFLKEYASYLAVVLEKQSTLSSDH</sequence>
<organism evidence="2 3">
    <name type="scientific">Acinetobacter nematophilus</name>
    <dbReference type="NCBI Taxonomy" id="2994642"/>
    <lineage>
        <taxon>Bacteria</taxon>
        <taxon>Pseudomonadati</taxon>
        <taxon>Pseudomonadota</taxon>
        <taxon>Gammaproteobacteria</taxon>
        <taxon>Moraxellales</taxon>
        <taxon>Moraxellaceae</taxon>
        <taxon>Acinetobacter</taxon>
    </lineage>
</organism>
<keyword evidence="3" id="KW-1185">Reference proteome</keyword>
<name>A0A9X3IHH7_9GAMM</name>
<evidence type="ECO:0000313" key="3">
    <source>
        <dbReference type="Proteomes" id="UP001146019"/>
    </source>
</evidence>
<evidence type="ECO:0000313" key="2">
    <source>
        <dbReference type="EMBL" id="MCX5468802.1"/>
    </source>
</evidence>
<accession>A0A9X3IHH7</accession>
<dbReference type="CDD" id="cd02440">
    <property type="entry name" value="AdoMet_MTases"/>
    <property type="match status" value="1"/>
</dbReference>
<dbReference type="AlphaFoldDB" id="A0A9X3IHH7"/>
<dbReference type="InterPro" id="IPR029063">
    <property type="entry name" value="SAM-dependent_MTases_sf"/>
</dbReference>
<dbReference type="RefSeq" id="WP_266130889.1">
    <property type="nucleotide sequence ID" value="NZ_JAPKMY010000007.1"/>
</dbReference>
<gene>
    <name evidence="2" type="ORF">OSH00_13755</name>
</gene>
<evidence type="ECO:0000259" key="1">
    <source>
        <dbReference type="Pfam" id="PF08241"/>
    </source>
</evidence>
<dbReference type="GO" id="GO:0032259">
    <property type="term" value="P:methylation"/>
    <property type="evidence" value="ECO:0007669"/>
    <property type="project" value="UniProtKB-KW"/>
</dbReference>
<keyword evidence="2" id="KW-0808">Transferase</keyword>
<dbReference type="PANTHER" id="PTHR42912:SF80">
    <property type="entry name" value="METHYLTRANSFERASE DOMAIN-CONTAINING PROTEIN"/>
    <property type="match status" value="1"/>
</dbReference>
<reference evidence="2" key="1">
    <citation type="submission" date="2022-11" db="EMBL/GenBank/DDBJ databases">
        <title>Biodiversity and phylogenetic relationships of bacteria.</title>
        <authorList>
            <person name="Machado R.A.R."/>
            <person name="Bhat A."/>
            <person name="Loulou A."/>
            <person name="Kallel S."/>
        </authorList>
    </citation>
    <scope>NUCLEOTIDE SEQUENCE</scope>
    <source>
        <strain evidence="2">A-IN1</strain>
    </source>
</reference>
<protein>
    <submittedName>
        <fullName evidence="2">Class I SAM-dependent methyltransferase</fullName>
    </submittedName>
</protein>
<dbReference type="GO" id="GO:0008757">
    <property type="term" value="F:S-adenosylmethionine-dependent methyltransferase activity"/>
    <property type="evidence" value="ECO:0007669"/>
    <property type="project" value="InterPro"/>
</dbReference>
<feature type="domain" description="Methyltransferase type 11" evidence="1">
    <location>
        <begin position="55"/>
        <end position="141"/>
    </location>
</feature>
<dbReference type="EMBL" id="JAPKMY010000007">
    <property type="protein sequence ID" value="MCX5468802.1"/>
    <property type="molecule type" value="Genomic_DNA"/>
</dbReference>
<dbReference type="Gene3D" id="3.40.50.150">
    <property type="entry name" value="Vaccinia Virus protein VP39"/>
    <property type="match status" value="1"/>
</dbReference>
<keyword evidence="2" id="KW-0489">Methyltransferase</keyword>
<dbReference type="Proteomes" id="UP001146019">
    <property type="component" value="Unassembled WGS sequence"/>
</dbReference>
<dbReference type="SUPFAM" id="SSF53335">
    <property type="entry name" value="S-adenosyl-L-methionine-dependent methyltransferases"/>
    <property type="match status" value="1"/>
</dbReference>
<proteinExistence type="predicted"/>
<dbReference type="InterPro" id="IPR050508">
    <property type="entry name" value="Methyltransf_Superfamily"/>
</dbReference>